<dbReference type="KEGG" id="sus:Acid_3652"/>
<organism evidence="2">
    <name type="scientific">Solibacter usitatus (strain Ellin6076)</name>
    <dbReference type="NCBI Taxonomy" id="234267"/>
    <lineage>
        <taxon>Bacteria</taxon>
        <taxon>Pseudomonadati</taxon>
        <taxon>Acidobacteriota</taxon>
        <taxon>Terriglobia</taxon>
        <taxon>Bryobacterales</taxon>
        <taxon>Solibacteraceae</taxon>
        <taxon>Candidatus Solibacter</taxon>
    </lineage>
</organism>
<feature type="chain" id="PRO_5004163051" evidence="1">
    <location>
        <begin position="22"/>
        <end position="164"/>
    </location>
</feature>
<keyword evidence="1" id="KW-0732">Signal</keyword>
<accession>Q020M9</accession>
<proteinExistence type="predicted"/>
<name>Q020M9_SOLUE</name>
<dbReference type="STRING" id="234267.Acid_3652"/>
<gene>
    <name evidence="2" type="ordered locus">Acid_3652</name>
</gene>
<dbReference type="eggNOG" id="COG1450">
    <property type="taxonomic scope" value="Bacteria"/>
</dbReference>
<protein>
    <submittedName>
        <fullName evidence="2">Uncharacterized protein</fullName>
    </submittedName>
</protein>
<sequence length="164" mass="17518" precursor="true">MRMRGLAVAAMLLAPAALVYAQDKPDIGLFKLDFTLHDSTDVAAKNGRMYSLLINGNNKSQMKVGNRVPVASGGSGQFTYIDIGVNIDCSVGERNGKYLVHANMDLSTVIPPDKTATAIPNPTISQIRIDIDTTVTPGKPTVVASFDDPGTARKVDIDVLLTKM</sequence>
<reference evidence="2" key="1">
    <citation type="submission" date="2006-10" db="EMBL/GenBank/DDBJ databases">
        <title>Complete sequence of Solibacter usitatus Ellin6076.</title>
        <authorList>
            <consortium name="US DOE Joint Genome Institute"/>
            <person name="Copeland A."/>
            <person name="Lucas S."/>
            <person name="Lapidus A."/>
            <person name="Barry K."/>
            <person name="Detter J.C."/>
            <person name="Glavina del Rio T."/>
            <person name="Hammon N."/>
            <person name="Israni S."/>
            <person name="Dalin E."/>
            <person name="Tice H."/>
            <person name="Pitluck S."/>
            <person name="Thompson L.S."/>
            <person name="Brettin T."/>
            <person name="Bruce D."/>
            <person name="Han C."/>
            <person name="Tapia R."/>
            <person name="Gilna P."/>
            <person name="Schmutz J."/>
            <person name="Larimer F."/>
            <person name="Land M."/>
            <person name="Hauser L."/>
            <person name="Kyrpides N."/>
            <person name="Mikhailova N."/>
            <person name="Janssen P.H."/>
            <person name="Kuske C.R."/>
            <person name="Richardson P."/>
        </authorList>
    </citation>
    <scope>NUCLEOTIDE SEQUENCE</scope>
    <source>
        <strain evidence="2">Ellin6076</strain>
    </source>
</reference>
<dbReference type="HOGENOM" id="CLU_1617932_0_0_0"/>
<dbReference type="InParanoid" id="Q020M9"/>
<evidence type="ECO:0000313" key="2">
    <source>
        <dbReference type="EMBL" id="ABJ84624.1"/>
    </source>
</evidence>
<dbReference type="EMBL" id="CP000473">
    <property type="protein sequence ID" value="ABJ84624.1"/>
    <property type="molecule type" value="Genomic_DNA"/>
</dbReference>
<feature type="signal peptide" evidence="1">
    <location>
        <begin position="1"/>
        <end position="21"/>
    </location>
</feature>
<dbReference type="AlphaFoldDB" id="Q020M9"/>
<evidence type="ECO:0000256" key="1">
    <source>
        <dbReference type="SAM" id="SignalP"/>
    </source>
</evidence>